<sequence length="62" mass="6912">MKNKESQTSKFNSQMTLGEQSRIITKKGTDVRLPNEISPEMAQMLDGHQSALTVALYKSLAE</sequence>
<dbReference type="HOGENOM" id="CLU_2893493_0_0_9"/>
<reference evidence="2 3" key="1">
    <citation type="journal article" date="2010" name="Stand. Genomic Sci.">
        <title>Complete genome sequence of Acetohalobium arabaticum type strain (Z-7288).</title>
        <authorList>
            <person name="Sikorski J."/>
            <person name="Lapidus A."/>
            <person name="Chertkov O."/>
            <person name="Lucas S."/>
            <person name="Copeland A."/>
            <person name="Glavina Del Rio T."/>
            <person name="Nolan M."/>
            <person name="Tice H."/>
            <person name="Cheng J.F."/>
            <person name="Han C."/>
            <person name="Brambilla E."/>
            <person name="Pitluck S."/>
            <person name="Liolios K."/>
            <person name="Ivanova N."/>
            <person name="Mavromatis K."/>
            <person name="Mikhailova N."/>
            <person name="Pati A."/>
            <person name="Bruce D."/>
            <person name="Detter C."/>
            <person name="Tapia R."/>
            <person name="Goodwin L."/>
            <person name="Chen A."/>
            <person name="Palaniappan K."/>
            <person name="Land M."/>
            <person name="Hauser L."/>
            <person name="Chang Y.J."/>
            <person name="Jeffries C.D."/>
            <person name="Rohde M."/>
            <person name="Goker M."/>
            <person name="Spring S."/>
            <person name="Woyke T."/>
            <person name="Bristow J."/>
            <person name="Eisen J.A."/>
            <person name="Markowitz V."/>
            <person name="Hugenholtz P."/>
            <person name="Kyrpides N.C."/>
            <person name="Klenk H.P."/>
        </authorList>
    </citation>
    <scope>NUCLEOTIDE SEQUENCE [LARGE SCALE GENOMIC DNA]</scope>
    <source>
        <strain evidence="3">ATCC 49924 / DSM 5501 / Z-7288</strain>
    </source>
</reference>
<dbReference type="AlphaFoldDB" id="D9QSL4"/>
<protein>
    <submittedName>
        <fullName evidence="2">Uncharacterized protein</fullName>
    </submittedName>
</protein>
<evidence type="ECO:0000313" key="3">
    <source>
        <dbReference type="Proteomes" id="UP000001661"/>
    </source>
</evidence>
<dbReference type="EMBL" id="CP002105">
    <property type="protein sequence ID" value="ADL13477.1"/>
    <property type="molecule type" value="Genomic_DNA"/>
</dbReference>
<gene>
    <name evidence="2" type="ordered locus">Acear_1980</name>
</gene>
<dbReference type="KEGG" id="aar:Acear_1980"/>
<accession>D9QSL4</accession>
<organism evidence="2 3">
    <name type="scientific">Acetohalobium arabaticum (strain ATCC 49924 / DSM 5501 / Z-7288)</name>
    <dbReference type="NCBI Taxonomy" id="574087"/>
    <lineage>
        <taxon>Bacteria</taxon>
        <taxon>Bacillati</taxon>
        <taxon>Bacillota</taxon>
        <taxon>Clostridia</taxon>
        <taxon>Halanaerobiales</taxon>
        <taxon>Halobacteroidaceae</taxon>
        <taxon>Acetohalobium</taxon>
    </lineage>
</organism>
<dbReference type="RefSeq" id="WP_013278922.1">
    <property type="nucleotide sequence ID" value="NC_014378.1"/>
</dbReference>
<keyword evidence="3" id="KW-1185">Reference proteome</keyword>
<feature type="compositionally biased region" description="Polar residues" evidence="1">
    <location>
        <begin position="8"/>
        <end position="23"/>
    </location>
</feature>
<dbReference type="Proteomes" id="UP000001661">
    <property type="component" value="Chromosome"/>
</dbReference>
<name>D9QSL4_ACEAZ</name>
<evidence type="ECO:0000313" key="2">
    <source>
        <dbReference type="EMBL" id="ADL13477.1"/>
    </source>
</evidence>
<feature type="region of interest" description="Disordered" evidence="1">
    <location>
        <begin position="1"/>
        <end position="32"/>
    </location>
</feature>
<evidence type="ECO:0000256" key="1">
    <source>
        <dbReference type="SAM" id="MobiDB-lite"/>
    </source>
</evidence>
<proteinExistence type="predicted"/>